<proteinExistence type="predicted"/>
<evidence type="ECO:0000313" key="2">
    <source>
        <dbReference type="Proteomes" id="UP000182761"/>
    </source>
</evidence>
<dbReference type="Proteomes" id="UP000182761">
    <property type="component" value="Unassembled WGS sequence"/>
</dbReference>
<gene>
    <name evidence="1" type="ORF">Ga0061079_11123</name>
</gene>
<name>A0A0X3AQZ2_9FLAO</name>
<evidence type="ECO:0008006" key="3">
    <source>
        <dbReference type="Google" id="ProtNLM"/>
    </source>
</evidence>
<dbReference type="EMBL" id="FCOR01000011">
    <property type="protein sequence ID" value="CVK16831.1"/>
    <property type="molecule type" value="Genomic_DNA"/>
</dbReference>
<evidence type="ECO:0000313" key="1">
    <source>
        <dbReference type="EMBL" id="CVK16831.1"/>
    </source>
</evidence>
<dbReference type="Gene3D" id="2.60.120.560">
    <property type="entry name" value="Exo-inulinase, domain 1"/>
    <property type="match status" value="1"/>
</dbReference>
<protein>
    <recommendedName>
        <fullName evidence="3">3-keto-disaccharide hydrolase domain-containing protein</fullName>
    </recommendedName>
</protein>
<accession>A0A0X3AQZ2</accession>
<sequence length="207" mass="23798">MIGVNFYKGSLFTIFSLLIINSCKNDSLLFKEDFRANTHHWDTLSSEAIQTKIENGHLLMHGKLKNVINYSLLFIPVSNRNIIYSTSIQVNDFYAPDGLAGIILHADDHKYPENYLLFGINAENEVLISYESKKKDMSKIYYKQKTQKYKKKEKNSFSIVTDKSSIQFLLNDKVLTTISKNKELGSCFGYLVINSNISVSYLQIKNR</sequence>
<dbReference type="OrthoDB" id="1453693at2"/>
<dbReference type="STRING" id="1586267.GCA_001418685_01696"/>
<dbReference type="RefSeq" id="WP_055426017.1">
    <property type="nucleotide sequence ID" value="NZ_FCOR01000011.1"/>
</dbReference>
<reference evidence="1 2" key="1">
    <citation type="submission" date="2016-01" db="EMBL/GenBank/DDBJ databases">
        <authorList>
            <person name="McClelland M."/>
            <person name="Jain A."/>
            <person name="Saraogi P."/>
            <person name="Mendelson R."/>
            <person name="Westerman R."/>
            <person name="SanMiguel P."/>
            <person name="Csonka L."/>
        </authorList>
    </citation>
    <scope>NUCLEOTIDE SEQUENCE [LARGE SCALE GENOMIC DNA]</scope>
    <source>
        <strain evidence="1 2">R-53146</strain>
    </source>
</reference>
<organism evidence="1 2">
    <name type="scientific">Apibacter mensalis</name>
    <dbReference type="NCBI Taxonomy" id="1586267"/>
    <lineage>
        <taxon>Bacteria</taxon>
        <taxon>Pseudomonadati</taxon>
        <taxon>Bacteroidota</taxon>
        <taxon>Flavobacteriia</taxon>
        <taxon>Flavobacteriales</taxon>
        <taxon>Weeksellaceae</taxon>
        <taxon>Apibacter</taxon>
    </lineage>
</organism>
<keyword evidence="2" id="KW-1185">Reference proteome</keyword>
<dbReference type="AlphaFoldDB" id="A0A0X3AQZ2"/>